<comment type="caution">
    <text evidence="1">The sequence shown here is derived from an EMBL/GenBank/DDBJ whole genome shotgun (WGS) entry which is preliminary data.</text>
</comment>
<accession>A0A419V5K5</accession>
<protein>
    <recommendedName>
        <fullName evidence="3">YhzD-like protein</fullName>
    </recommendedName>
</protein>
<reference evidence="1 2" key="1">
    <citation type="submission" date="2018-09" db="EMBL/GenBank/DDBJ databases">
        <title>Genomic Encyclopedia of Archaeal and Bacterial Type Strains, Phase II (KMG-II): from individual species to whole genera.</title>
        <authorList>
            <person name="Goeker M."/>
        </authorList>
    </citation>
    <scope>NUCLEOTIDE SEQUENCE [LARGE SCALE GENOMIC DNA]</scope>
    <source>
        <strain evidence="1 2">DSM 17008</strain>
    </source>
</reference>
<dbReference type="OrthoDB" id="2428257at2"/>
<evidence type="ECO:0000313" key="1">
    <source>
        <dbReference type="EMBL" id="RKD75177.1"/>
    </source>
</evidence>
<dbReference type="AlphaFoldDB" id="A0A419V5K5"/>
<sequence>MHYRVTYFFSKDFSVVHMVKTDEPAESFSNRVFAENEVQFHDSSGTLHRFLMKDVVLITIDKAHQEA</sequence>
<dbReference type="Proteomes" id="UP000285120">
    <property type="component" value="Unassembled WGS sequence"/>
</dbReference>
<gene>
    <name evidence="1" type="ORF">ATL39_0874</name>
</gene>
<dbReference type="EMBL" id="RAPK01000007">
    <property type="protein sequence ID" value="RKD75177.1"/>
    <property type="molecule type" value="Genomic_DNA"/>
</dbReference>
<proteinExistence type="predicted"/>
<name>A0A419V5K5_9BACL</name>
<evidence type="ECO:0008006" key="3">
    <source>
        <dbReference type="Google" id="ProtNLM"/>
    </source>
</evidence>
<evidence type="ECO:0000313" key="2">
    <source>
        <dbReference type="Proteomes" id="UP000285120"/>
    </source>
</evidence>
<dbReference type="RefSeq" id="WP_120192077.1">
    <property type="nucleotide sequence ID" value="NZ_RAPK01000007.1"/>
</dbReference>
<organism evidence="1 2">
    <name type="scientific">Sinobaca qinghaiensis</name>
    <dbReference type="NCBI Taxonomy" id="342944"/>
    <lineage>
        <taxon>Bacteria</taxon>
        <taxon>Bacillati</taxon>
        <taxon>Bacillota</taxon>
        <taxon>Bacilli</taxon>
        <taxon>Bacillales</taxon>
        <taxon>Sporolactobacillaceae</taxon>
        <taxon>Sinobaca</taxon>
    </lineage>
</organism>
<keyword evidence="2" id="KW-1185">Reference proteome</keyword>